<comment type="caution">
    <text evidence="6">The sequence shown here is derived from an EMBL/GenBank/DDBJ whole genome shotgun (WGS) entry which is preliminary data.</text>
</comment>
<name>A0A2V3DNJ0_9MICC</name>
<sequence>MAAADDVLTRTQIDAELATLPQWRYAGELRCVLKCPTSAGALELFAAIGALAQEANHHPDVDWRYDTLFIATSSHDAGGQITARDITLARAISAAAVAAGAEAATETKTDPDPAF</sequence>
<evidence type="ECO:0000256" key="1">
    <source>
        <dbReference type="ARBA" id="ARBA00001554"/>
    </source>
</evidence>
<dbReference type="Pfam" id="PF01329">
    <property type="entry name" value="Pterin_4a"/>
    <property type="match status" value="1"/>
</dbReference>
<keyword evidence="5" id="KW-0456">Lyase</keyword>
<dbReference type="OrthoDB" id="15077at2"/>
<dbReference type="GO" id="GO:0008124">
    <property type="term" value="F:4-alpha-hydroxytetrahydrobiopterin dehydratase activity"/>
    <property type="evidence" value="ECO:0007669"/>
    <property type="project" value="UniProtKB-EC"/>
</dbReference>
<dbReference type="PANTHER" id="PTHR12599">
    <property type="entry name" value="PTERIN-4-ALPHA-CARBINOLAMINE DEHYDRATASE"/>
    <property type="match status" value="1"/>
</dbReference>
<accession>A0A2V3DNJ0</accession>
<evidence type="ECO:0000313" key="7">
    <source>
        <dbReference type="Proteomes" id="UP000246303"/>
    </source>
</evidence>
<dbReference type="AlphaFoldDB" id="A0A2V3DNJ0"/>
<gene>
    <name evidence="6" type="ORF">CVS29_14265</name>
</gene>
<dbReference type="SUPFAM" id="SSF55248">
    <property type="entry name" value="PCD-like"/>
    <property type="match status" value="1"/>
</dbReference>
<dbReference type="PANTHER" id="PTHR12599:SF0">
    <property type="entry name" value="PTERIN-4-ALPHA-CARBINOLAMINE DEHYDRATASE"/>
    <property type="match status" value="1"/>
</dbReference>
<dbReference type="GO" id="GO:0006729">
    <property type="term" value="P:tetrahydrobiopterin biosynthetic process"/>
    <property type="evidence" value="ECO:0007669"/>
    <property type="project" value="InterPro"/>
</dbReference>
<protein>
    <recommendedName>
        <fullName evidence="4">Putative pterin-4-alpha-carbinolamine dehydratase</fullName>
        <ecNumber evidence="3">4.2.1.96</ecNumber>
    </recommendedName>
</protein>
<evidence type="ECO:0000256" key="4">
    <source>
        <dbReference type="ARBA" id="ARBA00021735"/>
    </source>
</evidence>
<evidence type="ECO:0000256" key="5">
    <source>
        <dbReference type="ARBA" id="ARBA00023239"/>
    </source>
</evidence>
<dbReference type="Gene3D" id="3.30.1360.20">
    <property type="entry name" value="Transcriptional coactivator/pterin dehydratase"/>
    <property type="match status" value="1"/>
</dbReference>
<dbReference type="InterPro" id="IPR001533">
    <property type="entry name" value="Pterin_deHydtase"/>
</dbReference>
<reference evidence="6 7" key="1">
    <citation type="submission" date="2018-05" db="EMBL/GenBank/DDBJ databases">
        <title>Genetic diversity of glacier-inhabiting Cryobacterium bacteria in China and description of Cryobacterium mengkeensis sp. nov. and Arthrobacter glacialis sp. nov.</title>
        <authorList>
            <person name="Liu Q."/>
            <person name="Xin Y.-H."/>
        </authorList>
    </citation>
    <scope>NUCLEOTIDE SEQUENCE [LARGE SCALE GENOMIC DNA]</scope>
    <source>
        <strain evidence="6 7">GP3</strain>
    </source>
</reference>
<dbReference type="Proteomes" id="UP000246303">
    <property type="component" value="Unassembled WGS sequence"/>
</dbReference>
<evidence type="ECO:0000256" key="3">
    <source>
        <dbReference type="ARBA" id="ARBA00013252"/>
    </source>
</evidence>
<evidence type="ECO:0000313" key="6">
    <source>
        <dbReference type="EMBL" id="PXA64510.1"/>
    </source>
</evidence>
<proteinExistence type="inferred from homology"/>
<comment type="catalytic activity">
    <reaction evidence="1">
        <text>(4aS,6R)-4a-hydroxy-L-erythro-5,6,7,8-tetrahydrobiopterin = (6R)-L-erythro-6,7-dihydrobiopterin + H2O</text>
        <dbReference type="Rhea" id="RHEA:11920"/>
        <dbReference type="ChEBI" id="CHEBI:15377"/>
        <dbReference type="ChEBI" id="CHEBI:15642"/>
        <dbReference type="ChEBI" id="CHEBI:43120"/>
        <dbReference type="EC" id="4.2.1.96"/>
    </reaction>
</comment>
<dbReference type="EMBL" id="QHLZ01000010">
    <property type="protein sequence ID" value="PXA64510.1"/>
    <property type="molecule type" value="Genomic_DNA"/>
</dbReference>
<dbReference type="InterPro" id="IPR036428">
    <property type="entry name" value="PCD_sf"/>
</dbReference>
<comment type="similarity">
    <text evidence="2">Belongs to the pterin-4-alpha-carbinolamine dehydratase family.</text>
</comment>
<organism evidence="6 7">
    <name type="scientific">Arthrobacter psychrochitiniphilus</name>
    <dbReference type="NCBI Taxonomy" id="291045"/>
    <lineage>
        <taxon>Bacteria</taxon>
        <taxon>Bacillati</taxon>
        <taxon>Actinomycetota</taxon>
        <taxon>Actinomycetes</taxon>
        <taxon>Micrococcales</taxon>
        <taxon>Micrococcaceae</taxon>
        <taxon>Arthrobacter</taxon>
    </lineage>
</organism>
<dbReference type="RefSeq" id="WP_110107014.1">
    <property type="nucleotide sequence ID" value="NZ_JACBZZ010000001.1"/>
</dbReference>
<dbReference type="EC" id="4.2.1.96" evidence="3"/>
<keyword evidence="7" id="KW-1185">Reference proteome</keyword>
<evidence type="ECO:0000256" key="2">
    <source>
        <dbReference type="ARBA" id="ARBA00006472"/>
    </source>
</evidence>